<dbReference type="RefSeq" id="WP_054635328.1">
    <property type="nucleotide sequence ID" value="NZ_JBHSOZ010000003.1"/>
</dbReference>
<evidence type="ECO:0000256" key="8">
    <source>
        <dbReference type="ARBA" id="ARBA00022475"/>
    </source>
</evidence>
<comment type="subcellular location">
    <subcellularLocation>
        <location evidence="2">Cell membrane</location>
        <topology evidence="2">Multi-pass membrane protein</topology>
    </subcellularLocation>
</comment>
<proteinExistence type="inferred from homology"/>
<evidence type="ECO:0000256" key="4">
    <source>
        <dbReference type="ARBA" id="ARBA00005189"/>
    </source>
</evidence>
<dbReference type="PANTHER" id="PTHR46382">
    <property type="entry name" value="PHOSPHATIDATE CYTIDYLYLTRANSFERASE"/>
    <property type="match status" value="1"/>
</dbReference>
<evidence type="ECO:0000256" key="1">
    <source>
        <dbReference type="ARBA" id="ARBA00001698"/>
    </source>
</evidence>
<feature type="transmembrane region" description="Helical" evidence="19">
    <location>
        <begin position="108"/>
        <end position="126"/>
    </location>
</feature>
<feature type="transmembrane region" description="Helical" evidence="19">
    <location>
        <begin position="12"/>
        <end position="38"/>
    </location>
</feature>
<evidence type="ECO:0000256" key="3">
    <source>
        <dbReference type="ARBA" id="ARBA00005119"/>
    </source>
</evidence>
<evidence type="ECO:0000313" key="20">
    <source>
        <dbReference type="EMBL" id="MFC5712117.1"/>
    </source>
</evidence>
<evidence type="ECO:0000256" key="13">
    <source>
        <dbReference type="ARBA" id="ARBA00022989"/>
    </source>
</evidence>
<dbReference type="InterPro" id="IPR000374">
    <property type="entry name" value="PC_trans"/>
</dbReference>
<keyword evidence="8" id="KW-1003">Cell membrane</keyword>
<dbReference type="Pfam" id="PF01148">
    <property type="entry name" value="CTP_transf_1"/>
    <property type="match status" value="1"/>
</dbReference>
<keyword evidence="10 18" id="KW-0808">Transferase</keyword>
<evidence type="ECO:0000256" key="10">
    <source>
        <dbReference type="ARBA" id="ARBA00022679"/>
    </source>
</evidence>
<feature type="transmembrane region" description="Helical" evidence="19">
    <location>
        <begin position="177"/>
        <end position="196"/>
    </location>
</feature>
<evidence type="ECO:0000256" key="7">
    <source>
        <dbReference type="ARBA" id="ARBA00019373"/>
    </source>
</evidence>
<comment type="pathway">
    <text evidence="3 18">Phospholipid metabolism; CDP-diacylglycerol biosynthesis; CDP-diacylglycerol from sn-glycerol 3-phosphate: step 3/3.</text>
</comment>
<evidence type="ECO:0000256" key="6">
    <source>
        <dbReference type="ARBA" id="ARBA00012487"/>
    </source>
</evidence>
<feature type="transmembrane region" description="Helical" evidence="19">
    <location>
        <begin position="138"/>
        <end position="156"/>
    </location>
</feature>
<dbReference type="Proteomes" id="UP001596142">
    <property type="component" value="Unassembled WGS sequence"/>
</dbReference>
<dbReference type="GO" id="GO:0016779">
    <property type="term" value="F:nucleotidyltransferase activity"/>
    <property type="evidence" value="ECO:0007669"/>
    <property type="project" value="UniProtKB-KW"/>
</dbReference>
<keyword evidence="13 19" id="KW-1133">Transmembrane helix</keyword>
<dbReference type="PANTHER" id="PTHR46382:SF1">
    <property type="entry name" value="PHOSPHATIDATE CYTIDYLYLTRANSFERASE"/>
    <property type="match status" value="1"/>
</dbReference>
<keyword evidence="11 18" id="KW-0812">Transmembrane</keyword>
<comment type="similarity">
    <text evidence="5 18">Belongs to the CDS family.</text>
</comment>
<keyword evidence="17" id="KW-1208">Phospholipid metabolism</keyword>
<evidence type="ECO:0000256" key="18">
    <source>
        <dbReference type="RuleBase" id="RU003938"/>
    </source>
</evidence>
<reference evidence="21" key="1">
    <citation type="journal article" date="2019" name="Int. J. Syst. Evol. Microbiol.">
        <title>The Global Catalogue of Microorganisms (GCM) 10K type strain sequencing project: providing services to taxonomists for standard genome sequencing and annotation.</title>
        <authorList>
            <consortium name="The Broad Institute Genomics Platform"/>
            <consortium name="The Broad Institute Genome Sequencing Center for Infectious Disease"/>
            <person name="Wu L."/>
            <person name="Ma J."/>
        </authorList>
    </citation>
    <scope>NUCLEOTIDE SEQUENCE [LARGE SCALE GENOMIC DNA]</scope>
    <source>
        <strain evidence="21">CECT 7184</strain>
    </source>
</reference>
<comment type="pathway">
    <text evidence="4">Lipid metabolism.</text>
</comment>
<dbReference type="EMBL" id="JBHSOZ010000003">
    <property type="protein sequence ID" value="MFC5712117.1"/>
    <property type="molecule type" value="Genomic_DNA"/>
</dbReference>
<evidence type="ECO:0000256" key="14">
    <source>
        <dbReference type="ARBA" id="ARBA00023098"/>
    </source>
</evidence>
<sequence>MKQRVVTGFLGAIVFLTAVIIGGTTFTLFIALVASVAMIELLKMRRIRPLSVKGLGSLALMWVLLVPPGWLDVAFLDHVSKTEIFIFMILLLLALTVVTKNSFTFDEVGFAILSSVYVGYGFHYLITSREIPEVGLQVVFLILFAIWSTDSGAYFVGRKWGRKKLSPHISPKKTVEGSVGGIVAAFVVGFIFHSFFPIFDSVLHLTGLLVVTSIFGQLGDLVESALKRHYAVKDSGNVLPGHGGILDRFDSLIFVMPILHLLQFLG</sequence>
<keyword evidence="12 18" id="KW-0548">Nucleotidyltransferase</keyword>
<protein>
    <recommendedName>
        <fullName evidence="7 18">Phosphatidate cytidylyltransferase</fullName>
        <ecNumber evidence="6 18">2.7.7.41</ecNumber>
    </recommendedName>
</protein>
<evidence type="ECO:0000256" key="2">
    <source>
        <dbReference type="ARBA" id="ARBA00004651"/>
    </source>
</evidence>
<evidence type="ECO:0000256" key="16">
    <source>
        <dbReference type="ARBA" id="ARBA00023209"/>
    </source>
</evidence>
<evidence type="ECO:0000256" key="11">
    <source>
        <dbReference type="ARBA" id="ARBA00022692"/>
    </source>
</evidence>
<comment type="catalytic activity">
    <reaction evidence="1 18">
        <text>a 1,2-diacyl-sn-glycero-3-phosphate + CTP + H(+) = a CDP-1,2-diacyl-sn-glycerol + diphosphate</text>
        <dbReference type="Rhea" id="RHEA:16229"/>
        <dbReference type="ChEBI" id="CHEBI:15378"/>
        <dbReference type="ChEBI" id="CHEBI:33019"/>
        <dbReference type="ChEBI" id="CHEBI:37563"/>
        <dbReference type="ChEBI" id="CHEBI:58332"/>
        <dbReference type="ChEBI" id="CHEBI:58608"/>
        <dbReference type="EC" id="2.7.7.41"/>
    </reaction>
</comment>
<organism evidence="20 21">
    <name type="scientific">Thalassorhabdus alkalitolerans</name>
    <dbReference type="NCBI Taxonomy" id="2282697"/>
    <lineage>
        <taxon>Bacteria</taxon>
        <taxon>Bacillati</taxon>
        <taxon>Bacillota</taxon>
        <taxon>Bacilli</taxon>
        <taxon>Bacillales</taxon>
        <taxon>Bacillaceae</taxon>
        <taxon>Thalassorhabdus</taxon>
    </lineage>
</organism>
<evidence type="ECO:0000256" key="12">
    <source>
        <dbReference type="ARBA" id="ARBA00022695"/>
    </source>
</evidence>
<comment type="caution">
    <text evidence="20">The sequence shown here is derived from an EMBL/GenBank/DDBJ whole genome shotgun (WGS) entry which is preliminary data.</text>
</comment>
<feature type="transmembrane region" description="Helical" evidence="19">
    <location>
        <begin position="82"/>
        <end position="99"/>
    </location>
</feature>
<evidence type="ECO:0000256" key="5">
    <source>
        <dbReference type="ARBA" id="ARBA00010185"/>
    </source>
</evidence>
<evidence type="ECO:0000313" key="21">
    <source>
        <dbReference type="Proteomes" id="UP001596142"/>
    </source>
</evidence>
<feature type="transmembrane region" description="Helical" evidence="19">
    <location>
        <begin position="50"/>
        <end position="70"/>
    </location>
</feature>
<evidence type="ECO:0000256" key="9">
    <source>
        <dbReference type="ARBA" id="ARBA00022516"/>
    </source>
</evidence>
<keyword evidence="21" id="KW-1185">Reference proteome</keyword>
<keyword evidence="9" id="KW-0444">Lipid biosynthesis</keyword>
<name>A0ABW0YN14_9BACI</name>
<keyword evidence="16" id="KW-0594">Phospholipid biosynthesis</keyword>
<keyword evidence="14" id="KW-0443">Lipid metabolism</keyword>
<dbReference type="EC" id="2.7.7.41" evidence="6 18"/>
<gene>
    <name evidence="20" type="ORF">ACFPU1_04945</name>
</gene>
<evidence type="ECO:0000256" key="17">
    <source>
        <dbReference type="ARBA" id="ARBA00023264"/>
    </source>
</evidence>
<dbReference type="PROSITE" id="PS01315">
    <property type="entry name" value="CDS"/>
    <property type="match status" value="1"/>
</dbReference>
<keyword evidence="15 19" id="KW-0472">Membrane</keyword>
<evidence type="ECO:0000256" key="19">
    <source>
        <dbReference type="SAM" id="Phobius"/>
    </source>
</evidence>
<evidence type="ECO:0000256" key="15">
    <source>
        <dbReference type="ARBA" id="ARBA00023136"/>
    </source>
</evidence>
<accession>A0ABW0YN14</accession>